<evidence type="ECO:0000313" key="2">
    <source>
        <dbReference type="EMBL" id="CAK0892848.1"/>
    </source>
</evidence>
<organism evidence="2 3">
    <name type="scientific">Prorocentrum cordatum</name>
    <dbReference type="NCBI Taxonomy" id="2364126"/>
    <lineage>
        <taxon>Eukaryota</taxon>
        <taxon>Sar</taxon>
        <taxon>Alveolata</taxon>
        <taxon>Dinophyceae</taxon>
        <taxon>Prorocentrales</taxon>
        <taxon>Prorocentraceae</taxon>
        <taxon>Prorocentrum</taxon>
    </lineage>
</organism>
<reference evidence="2" key="1">
    <citation type="submission" date="2023-10" db="EMBL/GenBank/DDBJ databases">
        <authorList>
            <person name="Chen Y."/>
            <person name="Shah S."/>
            <person name="Dougan E. K."/>
            <person name="Thang M."/>
            <person name="Chan C."/>
        </authorList>
    </citation>
    <scope>NUCLEOTIDE SEQUENCE [LARGE SCALE GENOMIC DNA]</scope>
</reference>
<keyword evidence="3" id="KW-1185">Reference proteome</keyword>
<gene>
    <name evidence="2" type="ORF">PCOR1329_LOCUS72395</name>
</gene>
<dbReference type="Proteomes" id="UP001189429">
    <property type="component" value="Unassembled WGS sequence"/>
</dbReference>
<comment type="caution">
    <text evidence="2">The sequence shown here is derived from an EMBL/GenBank/DDBJ whole genome shotgun (WGS) entry which is preliminary data.</text>
</comment>
<dbReference type="InterPro" id="IPR000504">
    <property type="entry name" value="RRM_dom"/>
</dbReference>
<sequence length="240" mass="26939">MQQLKRVALNGHQNEWHENDWHQNQWHKQYDWRQYSKVDASTSADEHHVHDAHDRTTHNHIHDRKCIAKKEQEGEEGKDLEVALDEAEAPEAQDEAAVAGLADALPDPRPDALTHALSDALPDALPDAHFDKAAPSTDQAASLYKTVGVDLCLSRQVTNQSLGYACVNYHSVQDAERALHTLNYSYIKGRSCRIMSTQRDPSMRRNTTGNISVKNLDPDMDDKSLHATFGLFGKLLPCKA</sequence>
<dbReference type="InterPro" id="IPR012677">
    <property type="entry name" value="Nucleotide-bd_a/b_plait_sf"/>
</dbReference>
<accession>A0ABN9X104</accession>
<protein>
    <recommendedName>
        <fullName evidence="1">RRM domain-containing protein</fullName>
    </recommendedName>
</protein>
<dbReference type="EMBL" id="CAUYUJ010019672">
    <property type="protein sequence ID" value="CAK0892848.1"/>
    <property type="molecule type" value="Genomic_DNA"/>
</dbReference>
<feature type="non-terminal residue" evidence="2">
    <location>
        <position position="240"/>
    </location>
</feature>
<evidence type="ECO:0000313" key="3">
    <source>
        <dbReference type="Proteomes" id="UP001189429"/>
    </source>
</evidence>
<name>A0ABN9X104_9DINO</name>
<evidence type="ECO:0000259" key="1">
    <source>
        <dbReference type="Pfam" id="PF00076"/>
    </source>
</evidence>
<dbReference type="InterPro" id="IPR035979">
    <property type="entry name" value="RBD_domain_sf"/>
</dbReference>
<proteinExistence type="predicted"/>
<dbReference type="Gene3D" id="3.30.70.330">
    <property type="match status" value="2"/>
</dbReference>
<dbReference type="SUPFAM" id="SSF54928">
    <property type="entry name" value="RNA-binding domain, RBD"/>
    <property type="match status" value="1"/>
</dbReference>
<feature type="domain" description="RRM" evidence="1">
    <location>
        <begin position="154"/>
        <end position="192"/>
    </location>
</feature>
<dbReference type="Pfam" id="PF00076">
    <property type="entry name" value="RRM_1"/>
    <property type="match status" value="1"/>
</dbReference>